<dbReference type="Proteomes" id="UP000094243">
    <property type="component" value="Unassembled WGS sequence"/>
</dbReference>
<proteinExistence type="predicted"/>
<dbReference type="AlphaFoldDB" id="A0A1E3R3Q7"/>
<reference evidence="2" key="1">
    <citation type="submission" date="2016-09" db="EMBL/GenBank/DDBJ databases">
        <authorList>
            <person name="Greninger A.L."/>
            <person name="Jerome K.R."/>
            <person name="Mcnair B."/>
            <person name="Wallis C."/>
            <person name="Fang F."/>
        </authorList>
    </citation>
    <scope>NUCLEOTIDE SEQUENCE [LARGE SCALE GENOMIC DNA]</scope>
    <source>
        <strain evidence="2">M7</strain>
    </source>
</reference>
<protein>
    <submittedName>
        <fullName evidence="1">Uncharacterized protein</fullName>
    </submittedName>
</protein>
<keyword evidence="2" id="KW-1185">Reference proteome</keyword>
<evidence type="ECO:0000313" key="1">
    <source>
        <dbReference type="EMBL" id="ODQ84523.1"/>
    </source>
</evidence>
<sequence>MELLPSSQRLGFILGVAGGGGGPVGFMRQGGVPIPGPIMPGPIMPGPIMPGPIMPGPIMPLCDMWFQWSFPL</sequence>
<evidence type="ECO:0000313" key="2">
    <source>
        <dbReference type="Proteomes" id="UP000094243"/>
    </source>
</evidence>
<dbReference type="EMBL" id="MIGZ01000272">
    <property type="protein sequence ID" value="ODQ84523.1"/>
    <property type="molecule type" value="Genomic_DNA"/>
</dbReference>
<organism evidence="1 2">
    <name type="scientific">Mycolicibacterium holsaticum</name>
    <dbReference type="NCBI Taxonomy" id="152142"/>
    <lineage>
        <taxon>Bacteria</taxon>
        <taxon>Bacillati</taxon>
        <taxon>Actinomycetota</taxon>
        <taxon>Actinomycetes</taxon>
        <taxon>Mycobacteriales</taxon>
        <taxon>Mycobacteriaceae</taxon>
        <taxon>Mycolicibacterium</taxon>
    </lineage>
</organism>
<accession>A0A1E3R3Q7</accession>
<name>A0A1E3R3Q7_9MYCO</name>
<gene>
    <name evidence="1" type="ORF">BHQ17_27035</name>
</gene>
<comment type="caution">
    <text evidence="1">The sequence shown here is derived from an EMBL/GenBank/DDBJ whole genome shotgun (WGS) entry which is preliminary data.</text>
</comment>